<dbReference type="Pfam" id="PF04375">
    <property type="entry name" value="HemX"/>
    <property type="match status" value="1"/>
</dbReference>
<protein>
    <submittedName>
        <fullName evidence="4">Uroporphyrinogen-III C-methyltransferase</fullName>
        <ecNumber evidence="4">2.1.1.107</ecNumber>
    </submittedName>
</protein>
<keyword evidence="3" id="KW-0812">Transmembrane</keyword>
<feature type="transmembrane region" description="Helical" evidence="3">
    <location>
        <begin position="41"/>
        <end position="58"/>
    </location>
</feature>
<gene>
    <name evidence="4" type="ORF">NJR55_05585</name>
</gene>
<feature type="region of interest" description="Disordered" evidence="2">
    <location>
        <begin position="1"/>
        <end position="30"/>
    </location>
</feature>
<reference evidence="4" key="1">
    <citation type="submission" date="2022-06" db="EMBL/GenBank/DDBJ databases">
        <title>Idiomarina rhizosphaerae M1R2S28.</title>
        <authorList>
            <person name="Sun J.-Q."/>
            <person name="Li L.-F."/>
        </authorList>
    </citation>
    <scope>NUCLEOTIDE SEQUENCE</scope>
    <source>
        <strain evidence="4">M1R2S28</strain>
    </source>
</reference>
<keyword evidence="4" id="KW-0808">Transferase</keyword>
<keyword evidence="3" id="KW-1133">Transmembrane helix</keyword>
<evidence type="ECO:0000256" key="3">
    <source>
        <dbReference type="SAM" id="Phobius"/>
    </source>
</evidence>
<keyword evidence="3" id="KW-0472">Membrane</keyword>
<dbReference type="RefSeq" id="WP_253618572.1">
    <property type="nucleotide sequence ID" value="NZ_JAMZDE010000005.1"/>
</dbReference>
<proteinExistence type="predicted"/>
<dbReference type="PANTHER" id="PTHR38043:SF1">
    <property type="entry name" value="PROTEIN HEMX"/>
    <property type="match status" value="1"/>
</dbReference>
<keyword evidence="5" id="KW-1185">Reference proteome</keyword>
<evidence type="ECO:0000313" key="4">
    <source>
        <dbReference type="EMBL" id="MCP1339062.1"/>
    </source>
</evidence>
<dbReference type="GO" id="GO:0032259">
    <property type="term" value="P:methylation"/>
    <property type="evidence" value="ECO:0007669"/>
    <property type="project" value="UniProtKB-KW"/>
</dbReference>
<evidence type="ECO:0000313" key="5">
    <source>
        <dbReference type="Proteomes" id="UP001139474"/>
    </source>
</evidence>
<dbReference type="InterPro" id="IPR007470">
    <property type="entry name" value="HemX"/>
</dbReference>
<keyword evidence="4" id="KW-0489">Methyltransferase</keyword>
<keyword evidence="1" id="KW-0175">Coiled coil</keyword>
<comment type="caution">
    <text evidence="4">The sequence shown here is derived from an EMBL/GenBank/DDBJ whole genome shotgun (WGS) entry which is preliminary data.</text>
</comment>
<evidence type="ECO:0000256" key="1">
    <source>
        <dbReference type="SAM" id="Coils"/>
    </source>
</evidence>
<dbReference type="EMBL" id="JAMZDE010000005">
    <property type="protein sequence ID" value="MCP1339062.1"/>
    <property type="molecule type" value="Genomic_DNA"/>
</dbReference>
<dbReference type="EC" id="2.1.1.107" evidence="4"/>
<accession>A0A9X2FV00</accession>
<evidence type="ECO:0000256" key="2">
    <source>
        <dbReference type="SAM" id="MobiDB-lite"/>
    </source>
</evidence>
<organism evidence="4 5">
    <name type="scientific">Idiomarina rhizosphaerae</name>
    <dbReference type="NCBI Taxonomy" id="2961572"/>
    <lineage>
        <taxon>Bacteria</taxon>
        <taxon>Pseudomonadati</taxon>
        <taxon>Pseudomonadota</taxon>
        <taxon>Gammaproteobacteria</taxon>
        <taxon>Alteromonadales</taxon>
        <taxon>Idiomarinaceae</taxon>
        <taxon>Idiomarina</taxon>
    </lineage>
</organism>
<dbReference type="Proteomes" id="UP001139474">
    <property type="component" value="Unassembled WGS sequence"/>
</dbReference>
<dbReference type="AlphaFoldDB" id="A0A9X2FV00"/>
<sequence length="375" mass="42654">MTEENKVENENVQSNEQNSDKSTEEETITAEKSSGRFFKRLVWLIVLIAIVAAAYWGYTRFPGLFKADSEQVSEQPQEDPVETRFNQLERSIANLEQQLQSTVQARELDKLSNTDQQLERELTSVRQSIEDLRDDMRKTPAEKAAYWRLLEIKQTLSAAARMMWSQDDYKAALQLLKLADQQLSGIDSRNAIRTREKLAGDIERVNAAVKADNTDLALQLVGLQQRVSDLPDEVNSNQQRLSSDTQNVSDDVNDWQTNLSANWQSFLDNFIRIQPVESDPEPLLSATQRTAINERIQLLFTLAQQAAVKNNDELWQRYLEQLSELIAQVKGDGAASQDIISRIQSLSQEDFEQQSIEQLESLDFIAQAIEQGDAS</sequence>
<name>A0A9X2FV00_9GAMM</name>
<dbReference type="PANTHER" id="PTHR38043">
    <property type="entry name" value="PROTEIN HEMX"/>
    <property type="match status" value="1"/>
</dbReference>
<feature type="coiled-coil region" evidence="1">
    <location>
        <begin position="85"/>
        <end position="135"/>
    </location>
</feature>
<dbReference type="GO" id="GO:0004851">
    <property type="term" value="F:uroporphyrin-III C-methyltransferase activity"/>
    <property type="evidence" value="ECO:0007669"/>
    <property type="project" value="UniProtKB-EC"/>
</dbReference>